<dbReference type="OrthoDB" id="6061841at2759"/>
<organism evidence="2 3">
    <name type="scientific">Mytilus coruscus</name>
    <name type="common">Sea mussel</name>
    <dbReference type="NCBI Taxonomy" id="42192"/>
    <lineage>
        <taxon>Eukaryota</taxon>
        <taxon>Metazoa</taxon>
        <taxon>Spiralia</taxon>
        <taxon>Lophotrochozoa</taxon>
        <taxon>Mollusca</taxon>
        <taxon>Bivalvia</taxon>
        <taxon>Autobranchia</taxon>
        <taxon>Pteriomorphia</taxon>
        <taxon>Mytilida</taxon>
        <taxon>Mytiloidea</taxon>
        <taxon>Mytilidae</taxon>
        <taxon>Mytilinae</taxon>
        <taxon>Mytilus</taxon>
    </lineage>
</organism>
<dbReference type="Proteomes" id="UP000507470">
    <property type="component" value="Unassembled WGS sequence"/>
</dbReference>
<evidence type="ECO:0000313" key="3">
    <source>
        <dbReference type="Proteomes" id="UP000507470"/>
    </source>
</evidence>
<dbReference type="EMBL" id="CACVKT020002146">
    <property type="protein sequence ID" value="CAC5375361.1"/>
    <property type="molecule type" value="Genomic_DNA"/>
</dbReference>
<sequence length="1365" mass="150880">MTSSAIDFTLHSFQLEAGIKYFATVVACNTGNLCTAVTSDGVIIDNSPPVPGVVQDGTDIHDNEYQSLRNFLSAKWFGFTDAQSEIDYFVIRIGTAPGSGDIFPPKIITAHDMVLLTDLPDPLPLNRRIYITIRAYNKAGLYSESTSNGVTVDVSGPDVIEKPFFTRNLGSIVEGTSVLRSTLRLKWSVQDMQSSIQRQYLSLSSHMYGELNTSKITVNGVAREYTLTDLDLHDGGSYYVKLIVCNGAQICTETETDRILVDSTPPSSGMFAISTSHAANLQRHTRGWMTWSEYRLNIALLGFIDLHSDIDKYYVSVGRDFMADNLNKVPGTPMVFYHNDSITEYLDEGPIQLFVVPTQQLNNLDTVFISVWGVNKVGLSSSLVHYQFQLVSGGYLDLLRRCAPLTCLGHCVCSSLGARCHPNGNACTDVSADNRNTLITVSDLTDFSGSNDNDIQFTPSNSHLSAKWKIVKRQGMSPLWYEWSVGLSSQELPRGVINTTTDPLWRYSGQKMEVIHCLKIGQQLTELLTYSIFVRVWYSSNAYAIFKSNGVTVVSEPVAVNRQRGAAVVEKVPSFWKNDVDFIKPGSLFTLNWENVFIGPPGMIEKFNVYLSSFKGGADLHKVNEDIDSSVSALNISRLNMIPGVRYYSNVVAYTFSGLQTSVCSDGIMVDSNPPVTGVIYDGLGLHDLVFQNKSDVLAATWHGFTDIGSGIERYAWCVGAKKIDQNCEVLPLKHVGIQTSVSSMLPSHLHDGQQVFNKLMAVDGVGHSTDLVSSNGVTIDITPPVPTSFLHEEDNHVINPSFEETNGCFIEIIDIFDYNLDDNDNCYKPSSWIGDGCIATIKSDVDTAYDGRSFIFLKGVLQQNIQQLSPGNLYRVTFVTSHLPISGAVVSNIEGSVMFSDKEHVFQIFPKENKSGIIWHLHTFYFKPDTEDSDIRITNRDKNLGFLIDGIKIQKIDIQPTSKIDRIVHVHTVGLHRWSSIHASWNFEDAESPISEYMWAIGYTKGNEEMQRFQIVGTNNFAYNYNLALPHASQVFVTVIAKNAAGLRSAAYSSGLNIDQTPPVIDQIHDGAGVDIDGQTSNIITANWDATDPESGLQPYGNELQPFTKTVNLKSASATLDEIVISQKTVYVTVRCHNNAGSYSSSTSDGVTISDIPPSSDHAVVTVIPQSLTEYSPGYFHQQDKTSVRIKWSGFTDQFDIMSFVVQFEGEKVYLKNSILDINKQVSYFVMNGLDLPDAVYTANVAAINSMYIRSSMVNTNVTVQSSAPVVVEGSNITTTKKGDDITLKWTNCFTYPGRLVYEVSVGTVQGGADVIQWQETTENFIIIKLNEKLKSKLNLNLYCFIRAIGESGVFSSKSDDVNT</sequence>
<proteinExistence type="predicted"/>
<keyword evidence="3" id="KW-1185">Reference proteome</keyword>
<evidence type="ECO:0000313" key="2">
    <source>
        <dbReference type="EMBL" id="CAC5375361.1"/>
    </source>
</evidence>
<gene>
    <name evidence="2" type="ORF">MCOR_12380</name>
</gene>
<evidence type="ECO:0000259" key="1">
    <source>
        <dbReference type="PROSITE" id="PS50853"/>
    </source>
</evidence>
<reference evidence="2 3" key="1">
    <citation type="submission" date="2020-06" db="EMBL/GenBank/DDBJ databases">
        <authorList>
            <person name="Li R."/>
            <person name="Bekaert M."/>
        </authorList>
    </citation>
    <scope>NUCLEOTIDE SEQUENCE [LARGE SCALE GENOMIC DNA]</scope>
    <source>
        <strain evidence="3">wild</strain>
    </source>
</reference>
<accession>A0A6J8AY13</accession>
<protein>
    <recommendedName>
        <fullName evidence="1">Fibronectin type-III domain-containing protein</fullName>
    </recommendedName>
</protein>
<name>A0A6J8AY13_MYTCO</name>
<dbReference type="SUPFAM" id="SSF49265">
    <property type="entry name" value="Fibronectin type III"/>
    <property type="match status" value="1"/>
</dbReference>
<feature type="domain" description="Fibronectin type-III" evidence="1">
    <location>
        <begin position="572"/>
        <end position="675"/>
    </location>
</feature>
<dbReference type="InterPro" id="IPR036116">
    <property type="entry name" value="FN3_sf"/>
</dbReference>
<dbReference type="PANTHER" id="PTHR16897:SF2">
    <property type="entry name" value="OS03G0226600 PROTEIN"/>
    <property type="match status" value="1"/>
</dbReference>
<dbReference type="PROSITE" id="PS50853">
    <property type="entry name" value="FN3"/>
    <property type="match status" value="1"/>
</dbReference>
<dbReference type="PANTHER" id="PTHR16897">
    <property type="entry name" value="OS10G0105400 PROTEIN"/>
    <property type="match status" value="1"/>
</dbReference>
<dbReference type="InterPro" id="IPR003961">
    <property type="entry name" value="FN3_dom"/>
</dbReference>